<organism evidence="4 5">
    <name type="scientific">Branchiostoma lanceolatum</name>
    <name type="common">Common lancelet</name>
    <name type="synonym">Amphioxus lanceolatum</name>
    <dbReference type="NCBI Taxonomy" id="7740"/>
    <lineage>
        <taxon>Eukaryota</taxon>
        <taxon>Metazoa</taxon>
        <taxon>Chordata</taxon>
        <taxon>Cephalochordata</taxon>
        <taxon>Leptocardii</taxon>
        <taxon>Amphioxiformes</taxon>
        <taxon>Branchiostomatidae</taxon>
        <taxon>Branchiostoma</taxon>
    </lineage>
</organism>
<dbReference type="Gene3D" id="3.30.70.600">
    <property type="entry name" value="Ribosomal protein S10 domain"/>
    <property type="match status" value="1"/>
</dbReference>
<dbReference type="GO" id="GO:1990904">
    <property type="term" value="C:ribonucleoprotein complex"/>
    <property type="evidence" value="ECO:0007669"/>
    <property type="project" value="UniProtKB-KW"/>
</dbReference>
<protein>
    <submittedName>
        <fullName evidence="4">MRPL48 protein</fullName>
    </submittedName>
</protein>
<dbReference type="PANTHER" id="PTHR13473:SF0">
    <property type="entry name" value="LARGE RIBOSOMAL SUBUNIT PROTEIN ML48"/>
    <property type="match status" value="1"/>
</dbReference>
<dbReference type="EMBL" id="OV696689">
    <property type="protein sequence ID" value="CAH1264211.1"/>
    <property type="molecule type" value="Genomic_DNA"/>
</dbReference>
<dbReference type="InterPro" id="IPR027487">
    <property type="entry name" value="Ribosomal_mL48"/>
</dbReference>
<dbReference type="SUPFAM" id="SSF54999">
    <property type="entry name" value="Ribosomal protein S10"/>
    <property type="match status" value="1"/>
</dbReference>
<evidence type="ECO:0000256" key="1">
    <source>
        <dbReference type="ARBA" id="ARBA00022980"/>
    </source>
</evidence>
<dbReference type="SMART" id="SM01403">
    <property type="entry name" value="Ribosomal_S10"/>
    <property type="match status" value="1"/>
</dbReference>
<reference evidence="4" key="1">
    <citation type="submission" date="2022-01" db="EMBL/GenBank/DDBJ databases">
        <authorList>
            <person name="Braso-Vives M."/>
        </authorList>
    </citation>
    <scope>NUCLEOTIDE SEQUENCE</scope>
</reference>
<feature type="domain" description="Small ribosomal subunit protein uS10" evidence="3">
    <location>
        <begin position="77"/>
        <end position="173"/>
    </location>
</feature>
<dbReference type="Pfam" id="PF00338">
    <property type="entry name" value="Ribosomal_S10"/>
    <property type="match status" value="1"/>
</dbReference>
<proteinExistence type="predicted"/>
<dbReference type="InterPro" id="IPR027486">
    <property type="entry name" value="Ribosomal_uS10_dom"/>
</dbReference>
<keyword evidence="2" id="KW-0687">Ribonucleoprotein</keyword>
<evidence type="ECO:0000256" key="2">
    <source>
        <dbReference type="ARBA" id="ARBA00023274"/>
    </source>
</evidence>
<keyword evidence="1" id="KW-0689">Ribosomal protein</keyword>
<dbReference type="AlphaFoldDB" id="A0A8K0EVI1"/>
<dbReference type="OrthoDB" id="5984298at2759"/>
<name>A0A8K0EVI1_BRALA</name>
<keyword evidence="5" id="KW-1185">Reference proteome</keyword>
<sequence>MLKAIFSKGLAQPSSARLCNQCRGEQVLPGVALVQSRGLRSREGALPQAGRRFRLPQYTKVVVEPIYPEGTVHEELLVSMKGYDMCSVEHYLQFLHRLAMKWKIKVLESYALPTRKIDIRHLETASRHKTFSEATLSLHERVLKLKNVTSTQVPLLLEVLRSHQPVGLTLSIKEPTEDDEMVRFKKNKELEELLEAQSQLRR</sequence>
<evidence type="ECO:0000313" key="5">
    <source>
        <dbReference type="Proteomes" id="UP000838412"/>
    </source>
</evidence>
<dbReference type="PANTHER" id="PTHR13473">
    <property type="entry name" value="MITOCHONDRIAL RIBOSOMAL PROTEIN L48"/>
    <property type="match status" value="1"/>
</dbReference>
<gene>
    <name evidence="4" type="primary">MRPL48</name>
    <name evidence="4" type="ORF">BLAG_LOCUS18651</name>
</gene>
<accession>A0A8K0EVI1</accession>
<evidence type="ECO:0000259" key="3">
    <source>
        <dbReference type="SMART" id="SM01403"/>
    </source>
</evidence>
<dbReference type="Proteomes" id="UP000838412">
    <property type="component" value="Chromosome 4"/>
</dbReference>
<dbReference type="GO" id="GO:0005761">
    <property type="term" value="C:mitochondrial ribosome"/>
    <property type="evidence" value="ECO:0007669"/>
    <property type="project" value="InterPro"/>
</dbReference>
<evidence type="ECO:0000313" key="4">
    <source>
        <dbReference type="EMBL" id="CAH1264211.1"/>
    </source>
</evidence>
<dbReference type="InterPro" id="IPR036838">
    <property type="entry name" value="Ribosomal_uS10_dom_sf"/>
</dbReference>